<dbReference type="OrthoDB" id="6305173at2"/>
<dbReference type="InterPro" id="IPR036844">
    <property type="entry name" value="Hint_dom_sf"/>
</dbReference>
<dbReference type="Pfam" id="PF13403">
    <property type="entry name" value="Hint_2"/>
    <property type="match status" value="1"/>
</dbReference>
<accession>A0A2R8BJQ4</accession>
<name>A0A2R8BJQ4_9RHOB</name>
<dbReference type="AlphaFoldDB" id="A0A2R8BJQ4"/>
<organism evidence="2 3">
    <name type="scientific">Albidovulum aquaemixtae</name>
    <dbReference type="NCBI Taxonomy" id="1542388"/>
    <lineage>
        <taxon>Bacteria</taxon>
        <taxon>Pseudomonadati</taxon>
        <taxon>Pseudomonadota</taxon>
        <taxon>Alphaproteobacteria</taxon>
        <taxon>Rhodobacterales</taxon>
        <taxon>Paracoccaceae</taxon>
        <taxon>Albidovulum</taxon>
    </lineage>
</organism>
<dbReference type="InterPro" id="IPR028992">
    <property type="entry name" value="Hedgehog/Intein_dom"/>
</dbReference>
<dbReference type="EMBL" id="OMOQ01000002">
    <property type="protein sequence ID" value="SPH23626.1"/>
    <property type="molecule type" value="Genomic_DNA"/>
</dbReference>
<evidence type="ECO:0000313" key="3">
    <source>
        <dbReference type="Proteomes" id="UP000244924"/>
    </source>
</evidence>
<keyword evidence="3" id="KW-1185">Reference proteome</keyword>
<dbReference type="Gene3D" id="2.170.16.10">
    <property type="entry name" value="Hedgehog/Intein (Hint) domain"/>
    <property type="match status" value="1"/>
</dbReference>
<reference evidence="2 3" key="1">
    <citation type="submission" date="2018-03" db="EMBL/GenBank/DDBJ databases">
        <authorList>
            <person name="Keele B.F."/>
        </authorList>
    </citation>
    <scope>NUCLEOTIDE SEQUENCE [LARGE SCALE GENOMIC DNA]</scope>
    <source>
        <strain evidence="2 3">CECT 8626</strain>
    </source>
</reference>
<dbReference type="RefSeq" id="WP_108853720.1">
    <property type="nucleotide sequence ID" value="NZ_OMOQ01000002.1"/>
</dbReference>
<gene>
    <name evidence="2" type="ORF">DEA8626_02692</name>
</gene>
<dbReference type="SUPFAM" id="SSF51294">
    <property type="entry name" value="Hedgehog/intein (Hint) domain"/>
    <property type="match status" value="1"/>
</dbReference>
<proteinExistence type="predicted"/>
<feature type="domain" description="Hedgehog/Intein (Hint)" evidence="1">
    <location>
        <begin position="130"/>
        <end position="267"/>
    </location>
</feature>
<evidence type="ECO:0000313" key="2">
    <source>
        <dbReference type="EMBL" id="SPH23626.1"/>
    </source>
</evidence>
<evidence type="ECO:0000259" key="1">
    <source>
        <dbReference type="Pfam" id="PF13403"/>
    </source>
</evidence>
<protein>
    <recommendedName>
        <fullName evidence="1">Hedgehog/Intein (Hint) domain-containing protein</fullName>
    </recommendedName>
</protein>
<dbReference type="Proteomes" id="UP000244924">
    <property type="component" value="Unassembled WGS sequence"/>
</dbReference>
<sequence>MANFTLTAQNVNGDPFVTGNNINITNNSTSNLIFQDVDNLLGVAQTGEAVSLDGGVTFLSYQFLGYGDVRGDPLQHAGFVRIDLGNGSFLTVAIDMNADGDDTPDLQNGNTQLRVSDLDASTPAPFPVPPCFTPGTLIRVPGGEVPVETLRPGDLVETMDHGPRRLRWIGARRVAGTGDLAPGRFAPGAIGNTLALTVSPQHRMLVRGWRAELHFGVSEVLVAAVHLLGWPGVARCPVAEVDYLHLLLDRHEIIYAEGAPSESFHPGSWMLEDDSALRQEIAAVFPELSTRTRAELLPPVRRVVTSREARLLTA</sequence>